<accession>A0A803MB42</accession>
<dbReference type="InterPro" id="IPR002893">
    <property type="entry name" value="Znf_MYND"/>
</dbReference>
<dbReference type="PROSITE" id="PS50865">
    <property type="entry name" value="ZF_MYND_2"/>
    <property type="match status" value="1"/>
</dbReference>
<dbReference type="GO" id="GO:0008270">
    <property type="term" value="F:zinc ion binding"/>
    <property type="evidence" value="ECO:0007669"/>
    <property type="project" value="UniProtKB-KW"/>
</dbReference>
<evidence type="ECO:0000256" key="4">
    <source>
        <dbReference type="PROSITE-ProRule" id="PRU00134"/>
    </source>
</evidence>
<reference evidence="6" key="2">
    <citation type="submission" date="2021-03" db="UniProtKB">
        <authorList>
            <consortium name="EnsemblPlants"/>
        </authorList>
    </citation>
    <scope>IDENTIFICATION</scope>
</reference>
<dbReference type="AlphaFoldDB" id="A0A803MB42"/>
<dbReference type="Gramene" id="AUR62026309-RA">
    <property type="protein sequence ID" value="AUR62026309-RA:cds"/>
    <property type="gene ID" value="AUR62026309"/>
</dbReference>
<protein>
    <recommendedName>
        <fullName evidence="5">MYND-type domain-containing protein</fullName>
    </recommendedName>
</protein>
<dbReference type="OMA" id="CQCRSSI"/>
<evidence type="ECO:0000256" key="2">
    <source>
        <dbReference type="ARBA" id="ARBA00022771"/>
    </source>
</evidence>
<name>A0A803MB42_CHEQI</name>
<dbReference type="Pfam" id="PF20179">
    <property type="entry name" value="MSS51_C"/>
    <property type="match status" value="1"/>
</dbReference>
<dbReference type="Pfam" id="PF01753">
    <property type="entry name" value="zf-MYND"/>
    <property type="match status" value="1"/>
</dbReference>
<evidence type="ECO:0000259" key="5">
    <source>
        <dbReference type="PROSITE" id="PS50865"/>
    </source>
</evidence>
<organism evidence="6 7">
    <name type="scientific">Chenopodium quinoa</name>
    <name type="common">Quinoa</name>
    <dbReference type="NCBI Taxonomy" id="63459"/>
    <lineage>
        <taxon>Eukaryota</taxon>
        <taxon>Viridiplantae</taxon>
        <taxon>Streptophyta</taxon>
        <taxon>Embryophyta</taxon>
        <taxon>Tracheophyta</taxon>
        <taxon>Spermatophyta</taxon>
        <taxon>Magnoliopsida</taxon>
        <taxon>eudicotyledons</taxon>
        <taxon>Gunneridae</taxon>
        <taxon>Pentapetalae</taxon>
        <taxon>Caryophyllales</taxon>
        <taxon>Chenopodiaceae</taxon>
        <taxon>Chenopodioideae</taxon>
        <taxon>Atripliceae</taxon>
        <taxon>Chenopodium</taxon>
    </lineage>
</organism>
<dbReference type="InterPro" id="IPR046824">
    <property type="entry name" value="Mss51-like_C"/>
</dbReference>
<dbReference type="PANTHER" id="PTHR47570:SF1">
    <property type="entry name" value="ZINC ION BINDING PROTEIN"/>
    <property type="match status" value="1"/>
</dbReference>
<dbReference type="EnsemblPlants" id="AUR62026309-RA">
    <property type="protein sequence ID" value="AUR62026309-RA:cds"/>
    <property type="gene ID" value="AUR62026309"/>
</dbReference>
<reference evidence="6" key="1">
    <citation type="journal article" date="2017" name="Nature">
        <title>The genome of Chenopodium quinoa.</title>
        <authorList>
            <person name="Jarvis D.E."/>
            <person name="Ho Y.S."/>
            <person name="Lightfoot D.J."/>
            <person name="Schmoeckel S.M."/>
            <person name="Li B."/>
            <person name="Borm T.J.A."/>
            <person name="Ohyanagi H."/>
            <person name="Mineta K."/>
            <person name="Michell C.T."/>
            <person name="Saber N."/>
            <person name="Kharbatia N.M."/>
            <person name="Rupper R.R."/>
            <person name="Sharp A.R."/>
            <person name="Dally N."/>
            <person name="Boughton B.A."/>
            <person name="Woo Y.H."/>
            <person name="Gao G."/>
            <person name="Schijlen E.G.W.M."/>
            <person name="Guo X."/>
            <person name="Momin A.A."/>
            <person name="Negrao S."/>
            <person name="Al-Babili S."/>
            <person name="Gehring C."/>
            <person name="Roessner U."/>
            <person name="Jung C."/>
            <person name="Murphy K."/>
            <person name="Arold S.T."/>
            <person name="Gojobori T."/>
            <person name="van der Linden C.G."/>
            <person name="van Loo E.N."/>
            <person name="Jellen E.N."/>
            <person name="Maughan P.J."/>
            <person name="Tester M."/>
        </authorList>
    </citation>
    <scope>NUCLEOTIDE SEQUENCE [LARGE SCALE GENOMIC DNA]</scope>
    <source>
        <strain evidence="6">cv. PI 614886</strain>
    </source>
</reference>
<feature type="domain" description="MYND-type" evidence="5">
    <location>
        <begin position="3"/>
        <end position="45"/>
    </location>
</feature>
<evidence type="ECO:0000313" key="6">
    <source>
        <dbReference type="EnsemblPlants" id="AUR62026309-RA:cds"/>
    </source>
</evidence>
<evidence type="ECO:0000256" key="3">
    <source>
        <dbReference type="ARBA" id="ARBA00022833"/>
    </source>
</evidence>
<sequence>MECAAKGRGTRCVGPAIRRCARCGAVAYCSLSHQISHWSDHEQECERLEEQMRDADILNTFPFTFSEEATLQVPYPISSLSKQLSCWKEYYDWRSISLDSPVALLLHWPLTIYYALQLNDSRIRRRDVSKLINIHYLGLGIRVHGALFYHDLSLRSSIPKDDLGPDKELIQLAVFGELLALIPDYDVHIDFVGPAIPDCRDGETTHLHSYVRCDDRDCECKDPSETSSGSVVTMRLLKGFYHDRFKDLMKDSFPHLIIAPNAGVAAYPSWMETVELIHGLNTPAVFTDFCEEAAHLAACCLSSATGCKLALPIQLNPFRQPMAVEDTALHEIMHGEFIPLLLTAEVVNVMDQGFPQVSTSSLVESG</sequence>
<proteinExistence type="predicted"/>
<dbReference type="Proteomes" id="UP000596660">
    <property type="component" value="Unplaced"/>
</dbReference>
<keyword evidence="1" id="KW-0479">Metal-binding</keyword>
<keyword evidence="2 4" id="KW-0863">Zinc-finger</keyword>
<evidence type="ECO:0000256" key="1">
    <source>
        <dbReference type="ARBA" id="ARBA00022723"/>
    </source>
</evidence>
<evidence type="ECO:0000313" key="7">
    <source>
        <dbReference type="Proteomes" id="UP000596660"/>
    </source>
</evidence>
<dbReference type="PANTHER" id="PTHR47570">
    <property type="entry name" value="ZINC ION BINDING PROTEIN"/>
    <property type="match status" value="1"/>
</dbReference>
<keyword evidence="7" id="KW-1185">Reference proteome</keyword>
<dbReference type="Gene3D" id="6.10.140.2220">
    <property type="match status" value="1"/>
</dbReference>
<dbReference type="SUPFAM" id="SSF144232">
    <property type="entry name" value="HIT/MYND zinc finger-like"/>
    <property type="match status" value="1"/>
</dbReference>
<keyword evidence="3" id="KW-0862">Zinc</keyword>